<dbReference type="CDD" id="cd02796">
    <property type="entry name" value="tRNA_bind_bactPheRS"/>
    <property type="match status" value="1"/>
</dbReference>
<dbReference type="GO" id="GO:0000049">
    <property type="term" value="F:tRNA binding"/>
    <property type="evidence" value="ECO:0007669"/>
    <property type="project" value="UniProtKB-UniRule"/>
</dbReference>
<dbReference type="GO" id="GO:0004826">
    <property type="term" value="F:phenylalanine-tRNA ligase activity"/>
    <property type="evidence" value="ECO:0007669"/>
    <property type="project" value="UniProtKB-UniRule"/>
</dbReference>
<evidence type="ECO:0000259" key="18">
    <source>
        <dbReference type="PROSITE" id="PS51447"/>
    </source>
</evidence>
<dbReference type="GO" id="GO:0009328">
    <property type="term" value="C:phenylalanine-tRNA ligase complex"/>
    <property type="evidence" value="ECO:0007669"/>
    <property type="project" value="TreeGrafter"/>
</dbReference>
<dbReference type="InterPro" id="IPR005146">
    <property type="entry name" value="B3/B4_tRNA-bd"/>
</dbReference>
<dbReference type="NCBIfam" id="TIGR00472">
    <property type="entry name" value="pheT_bact"/>
    <property type="match status" value="1"/>
</dbReference>
<dbReference type="InterPro" id="IPR020825">
    <property type="entry name" value="Phe-tRNA_synthase-like_B3/B4"/>
</dbReference>
<protein>
    <recommendedName>
        <fullName evidence="15">Phenylalanine--tRNA ligase beta subunit</fullName>
        <ecNumber evidence="15">6.1.1.20</ecNumber>
    </recommendedName>
    <alternativeName>
        <fullName evidence="15">Phenylalanyl-tRNA synthetase beta subunit</fullName>
        <shortName evidence="15">PheRS</shortName>
    </alternativeName>
</protein>
<gene>
    <name evidence="15" type="primary">pheT</name>
    <name evidence="20" type="ORF">GWO68_13870</name>
</gene>
<comment type="similarity">
    <text evidence="2 15">Belongs to the phenylalanyl-tRNA synthetase beta subunit family. Type 1 subfamily.</text>
</comment>
<dbReference type="InterPro" id="IPR012340">
    <property type="entry name" value="NA-bd_OB-fold"/>
</dbReference>
<name>A0A6B2H149_9BACT</name>
<evidence type="ECO:0000256" key="7">
    <source>
        <dbReference type="ARBA" id="ARBA00022723"/>
    </source>
</evidence>
<dbReference type="Gene3D" id="3.50.40.10">
    <property type="entry name" value="Phenylalanyl-trna Synthetase, Chain B, domain 3"/>
    <property type="match status" value="1"/>
</dbReference>
<dbReference type="Gene3D" id="3.30.930.10">
    <property type="entry name" value="Bira Bifunctional Protein, Domain 2"/>
    <property type="match status" value="1"/>
</dbReference>
<dbReference type="InterPro" id="IPR045864">
    <property type="entry name" value="aa-tRNA-synth_II/BPL/LPL"/>
</dbReference>
<dbReference type="GO" id="GO:0005524">
    <property type="term" value="F:ATP binding"/>
    <property type="evidence" value="ECO:0007669"/>
    <property type="project" value="UniProtKB-UniRule"/>
</dbReference>
<dbReference type="NCBIfam" id="NF045760">
    <property type="entry name" value="YtpR"/>
    <property type="match status" value="1"/>
</dbReference>
<dbReference type="InterPro" id="IPR005121">
    <property type="entry name" value="Fdx_antiC-bd"/>
</dbReference>
<dbReference type="InterPro" id="IPR004532">
    <property type="entry name" value="Phe-tRNA-ligase_IIc_bsu_bact"/>
</dbReference>
<evidence type="ECO:0000256" key="8">
    <source>
        <dbReference type="ARBA" id="ARBA00022741"/>
    </source>
</evidence>
<dbReference type="AlphaFoldDB" id="A0A6B2H149"/>
<dbReference type="Pfam" id="PF17759">
    <property type="entry name" value="tRNA_synthFbeta"/>
    <property type="match status" value="1"/>
</dbReference>
<feature type="binding site" evidence="15">
    <location>
        <position position="473"/>
    </location>
    <ligand>
        <name>Mg(2+)</name>
        <dbReference type="ChEBI" id="CHEBI:18420"/>
        <note>shared with alpha subunit</note>
    </ligand>
</feature>
<keyword evidence="10 15" id="KW-0460">Magnesium</keyword>
<dbReference type="GO" id="GO:0006432">
    <property type="term" value="P:phenylalanyl-tRNA aminoacylation"/>
    <property type="evidence" value="ECO:0007669"/>
    <property type="project" value="UniProtKB-UniRule"/>
</dbReference>
<dbReference type="FunFam" id="3.30.70.380:FF:000001">
    <property type="entry name" value="Phenylalanine--tRNA ligase beta subunit"/>
    <property type="match status" value="1"/>
</dbReference>
<evidence type="ECO:0000256" key="3">
    <source>
        <dbReference type="ARBA" id="ARBA00011209"/>
    </source>
</evidence>
<keyword evidence="5 16" id="KW-0820">tRNA-binding</keyword>
<dbReference type="SUPFAM" id="SSF50249">
    <property type="entry name" value="Nucleic acid-binding proteins"/>
    <property type="match status" value="1"/>
</dbReference>
<dbReference type="GO" id="GO:0000287">
    <property type="term" value="F:magnesium ion binding"/>
    <property type="evidence" value="ECO:0007669"/>
    <property type="project" value="UniProtKB-UniRule"/>
</dbReference>
<keyword evidence="12 15" id="KW-0648">Protein biosynthesis</keyword>
<keyword evidence="7 15" id="KW-0479">Metal-binding</keyword>
<dbReference type="PANTHER" id="PTHR10947">
    <property type="entry name" value="PHENYLALANYL-TRNA SYNTHETASE BETA CHAIN AND LEUCINE-RICH REPEAT-CONTAINING PROTEIN 47"/>
    <property type="match status" value="1"/>
</dbReference>
<evidence type="ECO:0000313" key="21">
    <source>
        <dbReference type="Proteomes" id="UP000478546"/>
    </source>
</evidence>
<evidence type="ECO:0000256" key="2">
    <source>
        <dbReference type="ARBA" id="ARBA00008653"/>
    </source>
</evidence>
<dbReference type="FunFam" id="2.40.50.140:FF:000045">
    <property type="entry name" value="Phenylalanine--tRNA ligase beta subunit"/>
    <property type="match status" value="1"/>
</dbReference>
<evidence type="ECO:0000256" key="11">
    <source>
        <dbReference type="ARBA" id="ARBA00022884"/>
    </source>
</evidence>
<dbReference type="PROSITE" id="PS50886">
    <property type="entry name" value="TRBD"/>
    <property type="match status" value="1"/>
</dbReference>
<dbReference type="HAMAP" id="MF_00283">
    <property type="entry name" value="Phe_tRNA_synth_beta1"/>
    <property type="match status" value="1"/>
</dbReference>
<dbReference type="Proteomes" id="UP000478546">
    <property type="component" value="Unassembled WGS sequence"/>
</dbReference>
<dbReference type="InterPro" id="IPR041616">
    <property type="entry name" value="PheRS_beta_core"/>
</dbReference>
<comment type="catalytic activity">
    <reaction evidence="14 15">
        <text>tRNA(Phe) + L-phenylalanine + ATP = L-phenylalanyl-tRNA(Phe) + AMP + diphosphate + H(+)</text>
        <dbReference type="Rhea" id="RHEA:19413"/>
        <dbReference type="Rhea" id="RHEA-COMP:9668"/>
        <dbReference type="Rhea" id="RHEA-COMP:9699"/>
        <dbReference type="ChEBI" id="CHEBI:15378"/>
        <dbReference type="ChEBI" id="CHEBI:30616"/>
        <dbReference type="ChEBI" id="CHEBI:33019"/>
        <dbReference type="ChEBI" id="CHEBI:58095"/>
        <dbReference type="ChEBI" id="CHEBI:78442"/>
        <dbReference type="ChEBI" id="CHEBI:78531"/>
        <dbReference type="ChEBI" id="CHEBI:456215"/>
        <dbReference type="EC" id="6.1.1.20"/>
    </reaction>
</comment>
<evidence type="ECO:0000256" key="1">
    <source>
        <dbReference type="ARBA" id="ARBA00004496"/>
    </source>
</evidence>
<evidence type="ECO:0000259" key="17">
    <source>
        <dbReference type="PROSITE" id="PS50886"/>
    </source>
</evidence>
<sequence length="806" mass="88917">MLISLDWLKQLIHIDKTAEEVGALLTGAGLEVEGIHKLEAVKGGLEGIVIGEVLTCERHPDADKLSLTTVDIGTGEPSQIVCGAPNVAAGQKVVVATVNSTLYPTGGEPFKIKKSKIRGAVSEGMICAEDEIGIGTSHAGIMVLDTDLPNGTPAAEYFGLNPDEMFEIGLTPNRADAASHYGVARDLQALLKTPATLPDVSAFKVENTSRTIAVEVENLEACPRYAGVTITGVKVGPSPEWLQKKLRAIDLSPINNIVDVTNYVLHELGQPLHAFDADQIAGNKIIVKTIAEGTPFVTLDDVERKMKANDLMICNTEEPMAVAGVFGGKKSGVTEATTTIFIESAYFSPDYVRRTGMVHGLKTDASFRFERGTDPNMVITALKRAALLMQEIAGGIISSDIVDVYPNTIQNTELSLSIERTHQLIGQHIGAERIKTILTDLGIEVNGETETELQLSVPPFKVDVTREADVVEEVLRIYGFNNIEVSEHMGTTYMASFSKPYPEDVTDAIMDYIADNGFHEIITNSITNSNYYKPAGDAEVAGLVNVVNYNSEDLDVLRKSMVFSGLEVLRRNINRRQRDLKLFELGKIYQQQEDGTTKESRRLALYMAGNLTAESWKQPGAKMAFHDLAAVVQNVLRKLNASDYETQPLQPNPYMKQGVSYVKNGTIVAEIGPVDAGVAKFMEVKEQVWYAELNWDYLLKKYKANLTAEELPKFPEVRRDLSLVLDKNVTFDQVKHIAFRTERKLLQDVNVFDVYEGDKIEQGKKAYAISFTLLDKQQTLTDKVIDSTMTRLMQQFEKQLGAFIRK</sequence>
<keyword evidence="21" id="KW-1185">Reference proteome</keyword>
<dbReference type="Pfam" id="PF03147">
    <property type="entry name" value="FDX-ACB"/>
    <property type="match status" value="1"/>
</dbReference>
<dbReference type="SMART" id="SM00896">
    <property type="entry name" value="FDX-ACB"/>
    <property type="match status" value="1"/>
</dbReference>
<comment type="cofactor">
    <cofactor evidence="15">
        <name>Mg(2+)</name>
        <dbReference type="ChEBI" id="CHEBI:18420"/>
    </cofactor>
    <text evidence="15">Binds 2 magnesium ions per tetramer.</text>
</comment>
<dbReference type="PROSITE" id="PS51447">
    <property type="entry name" value="FDX_ACB"/>
    <property type="match status" value="1"/>
</dbReference>
<dbReference type="InterPro" id="IPR005147">
    <property type="entry name" value="tRNA_synthase_B5-dom"/>
</dbReference>
<dbReference type="SUPFAM" id="SSF56037">
    <property type="entry name" value="PheT/TilS domain"/>
    <property type="match status" value="1"/>
</dbReference>
<feature type="binding site" evidence="15">
    <location>
        <position position="469"/>
    </location>
    <ligand>
        <name>Mg(2+)</name>
        <dbReference type="ChEBI" id="CHEBI:18420"/>
        <note>shared with alpha subunit</note>
    </ligand>
</feature>
<keyword evidence="4 15" id="KW-0963">Cytoplasm</keyword>
<keyword evidence="9 15" id="KW-0067">ATP-binding</keyword>
<dbReference type="Gene3D" id="2.40.50.140">
    <property type="entry name" value="Nucleic acid-binding proteins"/>
    <property type="match status" value="1"/>
</dbReference>
<proteinExistence type="inferred from homology"/>
<evidence type="ECO:0000259" key="19">
    <source>
        <dbReference type="PROSITE" id="PS51483"/>
    </source>
</evidence>
<feature type="domain" description="FDX-ACB" evidence="18">
    <location>
        <begin position="712"/>
        <end position="805"/>
    </location>
</feature>
<feature type="domain" description="TRNA-binding" evidence="17">
    <location>
        <begin position="42"/>
        <end position="155"/>
    </location>
</feature>
<evidence type="ECO:0000256" key="10">
    <source>
        <dbReference type="ARBA" id="ARBA00022842"/>
    </source>
</evidence>
<evidence type="ECO:0000256" key="4">
    <source>
        <dbReference type="ARBA" id="ARBA00022490"/>
    </source>
</evidence>
<dbReference type="PROSITE" id="PS51483">
    <property type="entry name" value="B5"/>
    <property type="match status" value="1"/>
</dbReference>
<keyword evidence="11 16" id="KW-0694">RNA-binding</keyword>
<dbReference type="SUPFAM" id="SSF54991">
    <property type="entry name" value="Anticodon-binding domain of PheRS"/>
    <property type="match status" value="1"/>
</dbReference>
<keyword evidence="6 15" id="KW-0436">Ligase</keyword>
<evidence type="ECO:0000256" key="9">
    <source>
        <dbReference type="ARBA" id="ARBA00022840"/>
    </source>
</evidence>
<dbReference type="SUPFAM" id="SSF46955">
    <property type="entry name" value="Putative DNA-binding domain"/>
    <property type="match status" value="1"/>
</dbReference>
<evidence type="ECO:0000256" key="12">
    <source>
        <dbReference type="ARBA" id="ARBA00022917"/>
    </source>
</evidence>
<dbReference type="EC" id="6.1.1.20" evidence="15"/>
<dbReference type="InterPro" id="IPR002547">
    <property type="entry name" value="tRNA-bd_dom"/>
</dbReference>
<feature type="binding site" evidence="15">
    <location>
        <position position="472"/>
    </location>
    <ligand>
        <name>Mg(2+)</name>
        <dbReference type="ChEBI" id="CHEBI:18420"/>
        <note>shared with alpha subunit</note>
    </ligand>
</feature>
<dbReference type="InterPro" id="IPR045060">
    <property type="entry name" value="Phe-tRNA-ligase_IIc_bsu"/>
</dbReference>
<dbReference type="Gene3D" id="3.30.70.380">
    <property type="entry name" value="Ferrodoxin-fold anticodon-binding domain"/>
    <property type="match status" value="1"/>
</dbReference>
<comment type="caution">
    <text evidence="20">The sequence shown here is derived from an EMBL/GenBank/DDBJ whole genome shotgun (WGS) entry which is preliminary data.</text>
</comment>
<reference evidence="20 21" key="1">
    <citation type="submission" date="2020-01" db="EMBL/GenBank/DDBJ databases">
        <authorList>
            <person name="Kim M.K."/>
        </authorList>
    </citation>
    <scope>NUCLEOTIDE SEQUENCE [LARGE SCALE GENOMIC DNA]</scope>
    <source>
        <strain evidence="20 21">BT213</strain>
    </source>
</reference>
<dbReference type="Pfam" id="PF03484">
    <property type="entry name" value="B5"/>
    <property type="match status" value="1"/>
</dbReference>
<evidence type="ECO:0000256" key="5">
    <source>
        <dbReference type="ARBA" id="ARBA00022555"/>
    </source>
</evidence>
<accession>A0A6B2H149</accession>
<dbReference type="InterPro" id="IPR033714">
    <property type="entry name" value="tRNA_bind_bactPheRS"/>
</dbReference>
<dbReference type="SUPFAM" id="SSF55681">
    <property type="entry name" value="Class II aaRS and biotin synthetases"/>
    <property type="match status" value="1"/>
</dbReference>
<evidence type="ECO:0000256" key="15">
    <source>
        <dbReference type="HAMAP-Rule" id="MF_00283"/>
    </source>
</evidence>
<evidence type="ECO:0000256" key="6">
    <source>
        <dbReference type="ARBA" id="ARBA00022598"/>
    </source>
</evidence>
<comment type="subcellular location">
    <subcellularLocation>
        <location evidence="1 15">Cytoplasm</location>
    </subcellularLocation>
</comment>
<feature type="domain" description="B5" evidence="19">
    <location>
        <begin position="409"/>
        <end position="485"/>
    </location>
</feature>
<dbReference type="Pfam" id="PF03483">
    <property type="entry name" value="B3_4"/>
    <property type="match status" value="1"/>
</dbReference>
<dbReference type="FunFam" id="3.50.40.10:FF:000001">
    <property type="entry name" value="Phenylalanine--tRNA ligase beta subunit"/>
    <property type="match status" value="1"/>
</dbReference>
<organism evidence="20 21">
    <name type="scientific">Pontibacter fetidus</name>
    <dbReference type="NCBI Taxonomy" id="2700082"/>
    <lineage>
        <taxon>Bacteria</taxon>
        <taxon>Pseudomonadati</taxon>
        <taxon>Bacteroidota</taxon>
        <taxon>Cytophagia</taxon>
        <taxon>Cytophagales</taxon>
        <taxon>Hymenobacteraceae</taxon>
        <taxon>Pontibacter</taxon>
    </lineage>
</organism>
<evidence type="ECO:0000256" key="13">
    <source>
        <dbReference type="ARBA" id="ARBA00023146"/>
    </source>
</evidence>
<dbReference type="PANTHER" id="PTHR10947:SF0">
    <property type="entry name" value="PHENYLALANINE--TRNA LIGASE BETA SUBUNIT"/>
    <property type="match status" value="1"/>
</dbReference>
<keyword evidence="8 15" id="KW-0547">Nucleotide-binding</keyword>
<dbReference type="InterPro" id="IPR036690">
    <property type="entry name" value="Fdx_antiC-bd_sf"/>
</dbReference>
<dbReference type="EMBL" id="JAAEAA010000018">
    <property type="protein sequence ID" value="NDK57009.1"/>
    <property type="molecule type" value="Genomic_DNA"/>
</dbReference>
<keyword evidence="13 15" id="KW-0030">Aminoacyl-tRNA synthetase</keyword>
<evidence type="ECO:0000256" key="16">
    <source>
        <dbReference type="PROSITE-ProRule" id="PRU00209"/>
    </source>
</evidence>
<dbReference type="InterPro" id="IPR009061">
    <property type="entry name" value="DNA-bd_dom_put_sf"/>
</dbReference>
<evidence type="ECO:0000256" key="14">
    <source>
        <dbReference type="ARBA" id="ARBA00049255"/>
    </source>
</evidence>
<dbReference type="SMART" id="SM00873">
    <property type="entry name" value="B3_4"/>
    <property type="match status" value="1"/>
</dbReference>
<evidence type="ECO:0000313" key="20">
    <source>
        <dbReference type="EMBL" id="NDK57009.1"/>
    </source>
</evidence>
<dbReference type="Gene3D" id="3.30.56.10">
    <property type="match status" value="2"/>
</dbReference>
<dbReference type="RefSeq" id="WP_162347067.1">
    <property type="nucleotide sequence ID" value="NZ_JAAEAA010000018.1"/>
</dbReference>
<comment type="subunit">
    <text evidence="3 15">Tetramer of two alpha and two beta subunits.</text>
</comment>
<dbReference type="Pfam" id="PF01588">
    <property type="entry name" value="tRNA_bind"/>
    <property type="match status" value="1"/>
</dbReference>
<feature type="binding site" evidence="15">
    <location>
        <position position="463"/>
    </location>
    <ligand>
        <name>Mg(2+)</name>
        <dbReference type="ChEBI" id="CHEBI:18420"/>
        <note>shared with alpha subunit</note>
    </ligand>
</feature>
<dbReference type="SMART" id="SM00874">
    <property type="entry name" value="B5"/>
    <property type="match status" value="1"/>
</dbReference>